<feature type="transmembrane region" description="Helical" evidence="1">
    <location>
        <begin position="992"/>
        <end position="1016"/>
    </location>
</feature>
<feature type="transmembrane region" description="Helical" evidence="1">
    <location>
        <begin position="343"/>
        <end position="361"/>
    </location>
</feature>
<reference evidence="2 3" key="1">
    <citation type="submission" date="2018-12" db="EMBL/GenBank/DDBJ databases">
        <authorList>
            <person name="Yu L."/>
        </authorList>
    </citation>
    <scope>NUCLEOTIDE SEQUENCE [LARGE SCALE GENOMIC DNA]</scope>
    <source>
        <strain evidence="2 3">HAW-EB5</strain>
    </source>
</reference>
<dbReference type="Pfam" id="PF00873">
    <property type="entry name" value="ACR_tran"/>
    <property type="match status" value="1"/>
</dbReference>
<feature type="transmembrane region" description="Helical" evidence="1">
    <location>
        <begin position="873"/>
        <end position="889"/>
    </location>
</feature>
<keyword evidence="3" id="KW-1185">Reference proteome</keyword>
<accession>A0A3S0IE11</accession>
<dbReference type="Proteomes" id="UP000282060">
    <property type="component" value="Unassembled WGS sequence"/>
</dbReference>
<dbReference type="SUPFAM" id="SSF82693">
    <property type="entry name" value="Multidrug efflux transporter AcrB pore domain, PN1, PN2, PC1 and PC2 subdomains"/>
    <property type="match status" value="3"/>
</dbReference>
<proteinExistence type="predicted"/>
<keyword evidence="1" id="KW-0472">Membrane</keyword>
<comment type="caution">
    <text evidence="2">The sequence shown here is derived from an EMBL/GenBank/DDBJ whole genome shotgun (WGS) entry which is preliminary data.</text>
</comment>
<organism evidence="2 3">
    <name type="scientific">Shewanella atlantica</name>
    <dbReference type="NCBI Taxonomy" id="271099"/>
    <lineage>
        <taxon>Bacteria</taxon>
        <taxon>Pseudomonadati</taxon>
        <taxon>Pseudomonadota</taxon>
        <taxon>Gammaproteobacteria</taxon>
        <taxon>Alteromonadales</taxon>
        <taxon>Shewanellaceae</taxon>
        <taxon>Shewanella</taxon>
    </lineage>
</organism>
<feature type="transmembrane region" description="Helical" evidence="1">
    <location>
        <begin position="472"/>
        <end position="495"/>
    </location>
</feature>
<gene>
    <name evidence="2" type="ORF">EKG39_13085</name>
</gene>
<dbReference type="EMBL" id="RXNV01000005">
    <property type="protein sequence ID" value="RTR31644.1"/>
    <property type="molecule type" value="Genomic_DNA"/>
</dbReference>
<dbReference type="InterPro" id="IPR001036">
    <property type="entry name" value="Acrflvin-R"/>
</dbReference>
<evidence type="ECO:0000313" key="3">
    <source>
        <dbReference type="Proteomes" id="UP000282060"/>
    </source>
</evidence>
<evidence type="ECO:0000256" key="1">
    <source>
        <dbReference type="SAM" id="Phobius"/>
    </source>
</evidence>
<dbReference type="Gene3D" id="3.30.70.1320">
    <property type="entry name" value="Multidrug efflux transporter AcrB pore domain like"/>
    <property type="match status" value="1"/>
</dbReference>
<dbReference type="Gene3D" id="3.30.70.1440">
    <property type="entry name" value="Multidrug efflux transporter AcrB pore domain"/>
    <property type="match status" value="1"/>
</dbReference>
<feature type="transmembrane region" description="Helical" evidence="1">
    <location>
        <begin position="970"/>
        <end position="986"/>
    </location>
</feature>
<protein>
    <submittedName>
        <fullName evidence="2">Efflux RND transporter permease subunit</fullName>
    </submittedName>
</protein>
<dbReference type="SUPFAM" id="SSF82866">
    <property type="entry name" value="Multidrug efflux transporter AcrB transmembrane domain"/>
    <property type="match status" value="2"/>
</dbReference>
<dbReference type="Gene3D" id="3.30.2090.10">
    <property type="entry name" value="Multidrug efflux transporter AcrB TolC docking domain, DN and DC subdomains"/>
    <property type="match status" value="2"/>
</dbReference>
<feature type="transmembrane region" description="Helical" evidence="1">
    <location>
        <begin position="368"/>
        <end position="386"/>
    </location>
</feature>
<evidence type="ECO:0000313" key="2">
    <source>
        <dbReference type="EMBL" id="RTR31644.1"/>
    </source>
</evidence>
<dbReference type="OrthoDB" id="9757940at2"/>
<feature type="transmembrane region" description="Helical" evidence="1">
    <location>
        <begin position="921"/>
        <end position="942"/>
    </location>
</feature>
<dbReference type="AlphaFoldDB" id="A0A3S0IE11"/>
<dbReference type="Gene3D" id="1.20.1640.10">
    <property type="entry name" value="Multidrug efflux transporter AcrB transmembrane domain"/>
    <property type="match status" value="2"/>
</dbReference>
<dbReference type="PANTHER" id="PTHR32063:SF18">
    <property type="entry name" value="CATION EFFLUX SYSTEM PROTEIN"/>
    <property type="match status" value="1"/>
</dbReference>
<name>A0A3S0IE11_9GAMM</name>
<dbReference type="PANTHER" id="PTHR32063">
    <property type="match status" value="1"/>
</dbReference>
<feature type="transmembrane region" description="Helical" evidence="1">
    <location>
        <begin position="896"/>
        <end position="915"/>
    </location>
</feature>
<feature type="transmembrane region" description="Helical" evidence="1">
    <location>
        <begin position="21"/>
        <end position="38"/>
    </location>
</feature>
<dbReference type="SUPFAM" id="SSF82714">
    <property type="entry name" value="Multidrug efflux transporter AcrB TolC docking domain, DN and DC subdomains"/>
    <property type="match status" value="2"/>
</dbReference>
<keyword evidence="1" id="KW-1133">Transmembrane helix</keyword>
<dbReference type="GO" id="GO:0005886">
    <property type="term" value="C:plasma membrane"/>
    <property type="evidence" value="ECO:0007669"/>
    <property type="project" value="TreeGrafter"/>
</dbReference>
<dbReference type="RefSeq" id="WP_126506195.1">
    <property type="nucleotide sequence ID" value="NZ_RXNV01000005.1"/>
</dbReference>
<feature type="transmembrane region" description="Helical" evidence="1">
    <location>
        <begin position="536"/>
        <end position="554"/>
    </location>
</feature>
<dbReference type="InterPro" id="IPR027463">
    <property type="entry name" value="AcrB_DN_DC_subdom"/>
</dbReference>
<keyword evidence="1" id="KW-0812">Transmembrane</keyword>
<dbReference type="PRINTS" id="PR00702">
    <property type="entry name" value="ACRIFLAVINRP"/>
</dbReference>
<dbReference type="GO" id="GO:0042910">
    <property type="term" value="F:xenobiotic transmembrane transporter activity"/>
    <property type="evidence" value="ECO:0007669"/>
    <property type="project" value="TreeGrafter"/>
</dbReference>
<feature type="transmembrane region" description="Helical" evidence="1">
    <location>
        <begin position="398"/>
        <end position="421"/>
    </location>
</feature>
<sequence>MDTGIEKESSGIAGFFIKNSVISWLIIVLLGVGGYFAFQDLGRLEDPEFTPRSAMIVTSYPGASAEQVEEELSLPIENALQQLPYVKYIKSVNTAGLSQVEVMMESQYTGKYLPQIWDEVRRKIGDLKGLPPGAGTPVVNDDFGDVYGMIWGISGEGYSYAELESYADYLRREVVTIEGVSKVSVAGTQQQQVFIELSKRKLAALNIPVSHIESLLARQNVVSNAGRIRVQNDTIRLSPTGEFSNVGELRELVVSPKGSDARIYLSDVADVKMGYADTPIKMMTINGQPALEFGVSFLRGQNVITVGERINTLIDSLEKYRPVGMDLELIYNQPEQVKQAVDGFVVSLIQAVAIVIVVLLLTMGLRSGFIIGTVLILSVMGTFMAMEQMAIDLQRISLGALIIALGMLVDNAIVVVEGILIGMQRGKTRFDAAVEIVKQTQWPLLGATVIAVTAFAPIGLSEDISGELVGSLFWVVLFSLTLSWVTAITITPFLADRLFKSMKVATDGEMVDPYKGVIFTSYRAILTGCIRYRKTTMLLLIVLLLGSVKGFGMLKNEFFPPMNLPKFMVDTWLPYNSDINATAEHMRKMEQAVLAHPEVEQVSSSIGGGHVRFMLAYKPEKLYNNYGNLLITVKDVARLKEVMSDVEEIVEQDFAGATYNFKRFEMGPAPDGRVEARFVGPDPDVLRSLSAQAKAIMEHSQDASAIRDDWRERTKVIRPQFNDAAGRSLGISKAQVDSVLLANFSGRAVGLYRDGSDLLPIIIQPPEQERMDIGGINELQIWSHELSQYVNLGQVLKEVQVEFEDPVIMRRDRKRTIMAMTDESPMGSSTTASVLNSFKAEVEAIELPEGYSLTWGGKYESSRDAMIALSEKLGGGYLVMMLITIFLFASYKDAAVIWTVVPFALIGVVIGLYFANMPFTFLALLGTMSLSGMLIKNAIVLVEEIKLQLSQGKEAYLAVVDASVSRVRPVSMAAVTTVLGMIPLIFDGFFQAMAVAIMSGLTFATILTLIVIPVMYTMIHKIKAQ</sequence>
<feature type="transmembrane region" description="Helical" evidence="1">
    <location>
        <begin position="442"/>
        <end position="460"/>
    </location>
</feature>
<dbReference type="Gene3D" id="3.30.70.1430">
    <property type="entry name" value="Multidrug efflux transporter AcrB pore domain"/>
    <property type="match status" value="2"/>
</dbReference>